<dbReference type="PANTHER" id="PTHR45867">
    <property type="entry name" value="PURPLE ACID PHOSPHATASE"/>
    <property type="match status" value="1"/>
</dbReference>
<organism evidence="4 5">
    <name type="scientific">Nocardioides jishulii</name>
    <dbReference type="NCBI Taxonomy" id="2575440"/>
    <lineage>
        <taxon>Bacteria</taxon>
        <taxon>Bacillati</taxon>
        <taxon>Actinomycetota</taxon>
        <taxon>Actinomycetes</taxon>
        <taxon>Propionibacteriales</taxon>
        <taxon>Nocardioidaceae</taxon>
        <taxon>Nocardioides</taxon>
    </lineage>
</organism>
<evidence type="ECO:0000313" key="5">
    <source>
        <dbReference type="Proteomes" id="UP000307808"/>
    </source>
</evidence>
<dbReference type="Gene3D" id="3.60.21.10">
    <property type="match status" value="1"/>
</dbReference>
<evidence type="ECO:0000313" key="4">
    <source>
        <dbReference type="EMBL" id="TKI64758.1"/>
    </source>
</evidence>
<dbReference type="AlphaFoldDB" id="A0A4U2YTD7"/>
<dbReference type="Gene3D" id="2.60.40.380">
    <property type="entry name" value="Purple acid phosphatase-like, N-terminal"/>
    <property type="match status" value="1"/>
</dbReference>
<name>A0A4U2YTD7_9ACTN</name>
<dbReference type="GO" id="GO:0046872">
    <property type="term" value="F:metal ion binding"/>
    <property type="evidence" value="ECO:0007669"/>
    <property type="project" value="InterPro"/>
</dbReference>
<dbReference type="OrthoDB" id="9804511at2"/>
<sequence length="988" mass="106784">MSPHSTTTGRRRATAGLAAAALFAGLTTTLVGPAAASPQTLPQVVSAASVASTPVVSKNATWRYLENDTFPSEGHTDPLSWTKDGFDDATWKTGAGTFGGKISSGTQSPAYSSTHTASVQLEMNGATGERVRTYFFRTAFDLTVEQLKDLGALRGTVNLDDGAIVYLNGKEVARQDVDPGMEGLSYANVGGTGFESLPVTLLKDDLKVGRNVVAVEVHNDRASSSDIWFAMTDLLPLTAEELRPKPTRVILTPTDDPCTSQNVTFQGAVKTHTTGRVEIRPSAGGDLKSVRALLQPMSVSNDFGHFSATITGLKPATKYTYRVSSNNVWSGWHEFETADRDEKEFSYLYYGDAQVGLDSTWPSVVAQAEARVPDSIGSVHAGDLIDTSSNDTQWSNWFSGMKDSAASTNVMAAPGNHEYSGDKLMTAWKAHFEYPLNNPNDSTIGELARLAEGDSDAAKHHRAYFDHWSDFAQETVYYADYQGVRFITVNATRDSTFLRPDVIPSCSGADCVGDVADLWTRYQAAWLDHVLATSESKWKVVTFHQPVYSTSSGRNEPVLREHWVPVFQKHDIDLVQMGHDHTYARGFNNDDVTATPGLTDGPVYMVSNSGAKHYNLETDAKNVWTLNGATQVQKAQGISTYQVVDVDEDTLTVKSYIAEINDSYLKLFRDGVKLDKSQFKVGDLWDEFTVHKTDDGRKAVVEAGMDAPAFEDLTPAPVVRSDLAAETPVLPGERVVLSVEVEGAERLQWQVKPVDGEWTDVEGATSTTLKLGRVASDDLGTAYRVVATTRTRAVTSTETVLADGSAAPVLVSDLTEQVKVTSGSDVTLQVELDAATPARLQWQRRVNGEWLDLRGRTGETLVLESVRTNADYRVVASAGVHTTTSATSSVVVTKRAATVAITKVRARQGKKAVVTLRSSVDGVAEVNVKRGAKTLTKMVKVKAGKTVVVRLGTLPRKGKGKAAVTVAVTPAGVDHSAARATKKVSVRK</sequence>
<dbReference type="SMART" id="SM00409">
    <property type="entry name" value="IG"/>
    <property type="match status" value="2"/>
</dbReference>
<dbReference type="InterPro" id="IPR029052">
    <property type="entry name" value="Metallo-depent_PP-like"/>
</dbReference>
<dbReference type="EMBL" id="SZPY01000001">
    <property type="protein sequence ID" value="TKI64758.1"/>
    <property type="molecule type" value="Genomic_DNA"/>
</dbReference>
<reference evidence="4 5" key="1">
    <citation type="submission" date="2019-04" db="EMBL/GenBank/DDBJ databases">
        <authorList>
            <person name="Dong K."/>
        </authorList>
    </citation>
    <scope>NUCLEOTIDE SEQUENCE [LARGE SCALE GENOMIC DNA]</scope>
    <source>
        <strain evidence="5">dk3543</strain>
    </source>
</reference>
<dbReference type="PROSITE" id="PS51318">
    <property type="entry name" value="TAT"/>
    <property type="match status" value="1"/>
</dbReference>
<dbReference type="InterPro" id="IPR004843">
    <property type="entry name" value="Calcineurin-like_PHP"/>
</dbReference>
<dbReference type="SUPFAM" id="SSF56300">
    <property type="entry name" value="Metallo-dependent phosphatases"/>
    <property type="match status" value="1"/>
</dbReference>
<dbReference type="InterPro" id="IPR008963">
    <property type="entry name" value="Purple_acid_Pase-like_N"/>
</dbReference>
<gene>
    <name evidence="4" type="ORF">FC770_06490</name>
</gene>
<evidence type="ECO:0000256" key="1">
    <source>
        <dbReference type="ARBA" id="ARBA00022729"/>
    </source>
</evidence>
<dbReference type="PANTHER" id="PTHR45867:SF3">
    <property type="entry name" value="ACID PHOSPHATASE TYPE 7"/>
    <property type="match status" value="1"/>
</dbReference>
<evidence type="ECO:0000256" key="2">
    <source>
        <dbReference type="SAM" id="SignalP"/>
    </source>
</evidence>
<dbReference type="GO" id="GO:0003993">
    <property type="term" value="F:acid phosphatase activity"/>
    <property type="evidence" value="ECO:0007669"/>
    <property type="project" value="InterPro"/>
</dbReference>
<dbReference type="Gene3D" id="2.60.40.10">
    <property type="entry name" value="Immunoglobulins"/>
    <property type="match status" value="1"/>
</dbReference>
<dbReference type="Pfam" id="PF00149">
    <property type="entry name" value="Metallophos"/>
    <property type="match status" value="1"/>
</dbReference>
<dbReference type="Gene3D" id="2.60.120.260">
    <property type="entry name" value="Galactose-binding domain-like"/>
    <property type="match status" value="1"/>
</dbReference>
<proteinExistence type="predicted"/>
<feature type="chain" id="PRO_5020547100" evidence="2">
    <location>
        <begin position="37"/>
        <end position="988"/>
    </location>
</feature>
<comment type="caution">
    <text evidence="4">The sequence shown here is derived from an EMBL/GenBank/DDBJ whole genome shotgun (WGS) entry which is preliminary data.</text>
</comment>
<feature type="domain" description="Immunoglobulin" evidence="3">
    <location>
        <begin position="724"/>
        <end position="812"/>
    </location>
</feature>
<dbReference type="InterPro" id="IPR003599">
    <property type="entry name" value="Ig_sub"/>
</dbReference>
<accession>A0A4U2YTD7</accession>
<dbReference type="GO" id="GO:0005975">
    <property type="term" value="P:carbohydrate metabolic process"/>
    <property type="evidence" value="ECO:0007669"/>
    <property type="project" value="UniProtKB-ARBA"/>
</dbReference>
<feature type="domain" description="Immunoglobulin" evidence="3">
    <location>
        <begin position="815"/>
        <end position="893"/>
    </location>
</feature>
<dbReference type="InterPro" id="IPR015914">
    <property type="entry name" value="PAPs_N"/>
</dbReference>
<evidence type="ECO:0000259" key="3">
    <source>
        <dbReference type="SMART" id="SM00409"/>
    </source>
</evidence>
<protein>
    <submittedName>
        <fullName evidence="4">Metallophosphoesterase family protein</fullName>
    </submittedName>
</protein>
<dbReference type="Proteomes" id="UP000307808">
    <property type="component" value="Unassembled WGS sequence"/>
</dbReference>
<keyword evidence="5" id="KW-1185">Reference proteome</keyword>
<dbReference type="InterPro" id="IPR006311">
    <property type="entry name" value="TAT_signal"/>
</dbReference>
<feature type="signal peptide" evidence="2">
    <location>
        <begin position="1"/>
        <end position="36"/>
    </location>
</feature>
<dbReference type="Pfam" id="PF16656">
    <property type="entry name" value="Pur_ac_phosph_N"/>
    <property type="match status" value="1"/>
</dbReference>
<dbReference type="RefSeq" id="WP_137065212.1">
    <property type="nucleotide sequence ID" value="NZ_CP040748.1"/>
</dbReference>
<dbReference type="InterPro" id="IPR013783">
    <property type="entry name" value="Ig-like_fold"/>
</dbReference>
<dbReference type="SUPFAM" id="SSF49363">
    <property type="entry name" value="Purple acid phosphatase, N-terminal domain"/>
    <property type="match status" value="1"/>
</dbReference>
<keyword evidence="1 2" id="KW-0732">Signal</keyword>